<feature type="compositionally biased region" description="Basic and acidic residues" evidence="3">
    <location>
        <begin position="393"/>
        <end position="409"/>
    </location>
</feature>
<dbReference type="Gene3D" id="2.60.120.650">
    <property type="entry name" value="Cupin"/>
    <property type="match status" value="1"/>
</dbReference>
<feature type="compositionally biased region" description="Low complexity" evidence="3">
    <location>
        <begin position="2386"/>
        <end position="2399"/>
    </location>
</feature>
<feature type="region of interest" description="Disordered" evidence="3">
    <location>
        <begin position="988"/>
        <end position="1010"/>
    </location>
</feature>
<dbReference type="InterPro" id="IPR004198">
    <property type="entry name" value="Znf_C5HC2"/>
</dbReference>
<evidence type="ECO:0000256" key="1">
    <source>
        <dbReference type="ARBA" id="ARBA00004123"/>
    </source>
</evidence>
<feature type="compositionally biased region" description="Basic and acidic residues" evidence="3">
    <location>
        <begin position="574"/>
        <end position="591"/>
    </location>
</feature>
<feature type="region of interest" description="Disordered" evidence="3">
    <location>
        <begin position="707"/>
        <end position="729"/>
    </location>
</feature>
<feature type="compositionally biased region" description="Basic and acidic residues" evidence="3">
    <location>
        <begin position="1787"/>
        <end position="1807"/>
    </location>
</feature>
<dbReference type="InterPro" id="IPR003347">
    <property type="entry name" value="JmjC_dom"/>
</dbReference>
<reference evidence="7" key="1">
    <citation type="submission" date="2021-12" db="EMBL/GenBank/DDBJ databases">
        <authorList>
            <person name="King R."/>
        </authorList>
    </citation>
    <scope>NUCLEOTIDE SEQUENCE</scope>
</reference>
<dbReference type="KEGG" id="btab:109029950"/>
<feature type="compositionally biased region" description="Basic and acidic residues" evidence="3">
    <location>
        <begin position="151"/>
        <end position="164"/>
    </location>
</feature>
<dbReference type="GO" id="GO:0010468">
    <property type="term" value="P:regulation of gene expression"/>
    <property type="evidence" value="ECO:0007669"/>
    <property type="project" value="TreeGrafter"/>
</dbReference>
<feature type="region of interest" description="Disordered" evidence="3">
    <location>
        <begin position="197"/>
        <end position="265"/>
    </location>
</feature>
<evidence type="ECO:0000313" key="8">
    <source>
        <dbReference type="Proteomes" id="UP001152759"/>
    </source>
</evidence>
<feature type="region of interest" description="Disordered" evidence="3">
    <location>
        <begin position="2129"/>
        <end position="2165"/>
    </location>
</feature>
<feature type="region of interest" description="Disordered" evidence="3">
    <location>
        <begin position="35"/>
        <end position="68"/>
    </location>
</feature>
<feature type="compositionally biased region" description="Basic residues" evidence="3">
    <location>
        <begin position="241"/>
        <end position="264"/>
    </location>
</feature>
<dbReference type="GO" id="GO:0000785">
    <property type="term" value="C:chromatin"/>
    <property type="evidence" value="ECO:0007669"/>
    <property type="project" value="TreeGrafter"/>
</dbReference>
<dbReference type="SMART" id="SM00558">
    <property type="entry name" value="JmjC"/>
    <property type="match status" value="1"/>
</dbReference>
<feature type="region of interest" description="Disordered" evidence="3">
    <location>
        <begin position="1288"/>
        <end position="1313"/>
    </location>
</feature>
<evidence type="ECO:0000313" key="7">
    <source>
        <dbReference type="EMBL" id="CAH0386519.1"/>
    </source>
</evidence>
<gene>
    <name evidence="7" type="ORF">BEMITA_LOCUS5628</name>
</gene>
<dbReference type="Pfam" id="PF02373">
    <property type="entry name" value="JmjC"/>
    <property type="match status" value="1"/>
</dbReference>
<feature type="region of interest" description="Disordered" evidence="3">
    <location>
        <begin position="888"/>
        <end position="935"/>
    </location>
</feature>
<feature type="domain" description="JmjN" evidence="5">
    <location>
        <begin position="2421"/>
        <end position="2462"/>
    </location>
</feature>
<feature type="region of interest" description="Disordered" evidence="3">
    <location>
        <begin position="1787"/>
        <end position="1836"/>
    </location>
</feature>
<dbReference type="Gene3D" id="1.10.150.60">
    <property type="entry name" value="ARID DNA-binding domain"/>
    <property type="match status" value="1"/>
</dbReference>
<evidence type="ECO:0000259" key="4">
    <source>
        <dbReference type="PROSITE" id="PS51011"/>
    </source>
</evidence>
<feature type="compositionally biased region" description="Basic and acidic residues" evidence="3">
    <location>
        <begin position="1288"/>
        <end position="1302"/>
    </location>
</feature>
<accession>A0A9P0F2S7</accession>
<evidence type="ECO:0000256" key="3">
    <source>
        <dbReference type="SAM" id="MobiDB-lite"/>
    </source>
</evidence>
<dbReference type="GO" id="GO:0005634">
    <property type="term" value="C:nucleus"/>
    <property type="evidence" value="ECO:0007669"/>
    <property type="project" value="UniProtKB-SubCell"/>
</dbReference>
<feature type="region of interest" description="Disordered" evidence="3">
    <location>
        <begin position="1423"/>
        <end position="1442"/>
    </location>
</feature>
<feature type="compositionally biased region" description="Basic and acidic residues" evidence="3">
    <location>
        <begin position="2375"/>
        <end position="2385"/>
    </location>
</feature>
<feature type="compositionally biased region" description="Low complexity" evidence="3">
    <location>
        <begin position="2357"/>
        <end position="2373"/>
    </location>
</feature>
<dbReference type="InterPro" id="IPR036431">
    <property type="entry name" value="ARID_dom_sf"/>
</dbReference>
<dbReference type="CDD" id="cd16870">
    <property type="entry name" value="ARID_JARD2"/>
    <property type="match status" value="1"/>
</dbReference>
<keyword evidence="2" id="KW-0539">Nucleus</keyword>
<comment type="subcellular location">
    <subcellularLocation>
        <location evidence="1">Nucleus</location>
    </subcellularLocation>
</comment>
<feature type="region of interest" description="Disordered" evidence="3">
    <location>
        <begin position="833"/>
        <end position="858"/>
    </location>
</feature>
<feature type="compositionally biased region" description="Polar residues" evidence="3">
    <location>
        <begin position="833"/>
        <end position="843"/>
    </location>
</feature>
<feature type="region of interest" description="Disordered" evidence="3">
    <location>
        <begin position="370"/>
        <end position="479"/>
    </location>
</feature>
<feature type="region of interest" description="Disordered" evidence="3">
    <location>
        <begin position="2290"/>
        <end position="2407"/>
    </location>
</feature>
<feature type="compositionally biased region" description="Basic residues" evidence="3">
    <location>
        <begin position="988"/>
        <end position="1003"/>
    </location>
</feature>
<protein>
    <submittedName>
        <fullName evidence="7">Uncharacterized protein</fullName>
    </submittedName>
</protein>
<feature type="compositionally biased region" description="Basic and acidic residues" evidence="3">
    <location>
        <begin position="649"/>
        <end position="671"/>
    </location>
</feature>
<dbReference type="Pfam" id="PF02375">
    <property type="entry name" value="JmjN"/>
    <property type="match status" value="1"/>
</dbReference>
<feature type="compositionally biased region" description="Polar residues" evidence="3">
    <location>
        <begin position="1425"/>
        <end position="1442"/>
    </location>
</feature>
<dbReference type="PROSITE" id="PS51183">
    <property type="entry name" value="JMJN"/>
    <property type="match status" value="1"/>
</dbReference>
<feature type="compositionally biased region" description="Polar residues" evidence="3">
    <location>
        <begin position="2093"/>
        <end position="2108"/>
    </location>
</feature>
<evidence type="ECO:0000259" key="5">
    <source>
        <dbReference type="PROSITE" id="PS51183"/>
    </source>
</evidence>
<dbReference type="GO" id="GO:0003677">
    <property type="term" value="F:DNA binding"/>
    <property type="evidence" value="ECO:0007669"/>
    <property type="project" value="InterPro"/>
</dbReference>
<dbReference type="InterPro" id="IPR003349">
    <property type="entry name" value="JmjN"/>
</dbReference>
<dbReference type="FunFam" id="1.10.150.60:FF:000012">
    <property type="entry name" value="Blast:Protein Jumonji"/>
    <property type="match status" value="1"/>
</dbReference>
<dbReference type="Pfam" id="PF01388">
    <property type="entry name" value="ARID"/>
    <property type="match status" value="1"/>
</dbReference>
<dbReference type="PROSITE" id="PS51011">
    <property type="entry name" value="ARID"/>
    <property type="match status" value="1"/>
</dbReference>
<dbReference type="InterPro" id="IPR001606">
    <property type="entry name" value="ARID_dom"/>
</dbReference>
<feature type="compositionally biased region" description="Basic and acidic residues" evidence="3">
    <location>
        <begin position="2306"/>
        <end position="2321"/>
    </location>
</feature>
<dbReference type="PANTHER" id="PTHR10694">
    <property type="entry name" value="LYSINE-SPECIFIC DEMETHYLASE"/>
    <property type="match status" value="1"/>
</dbReference>
<feature type="region of interest" description="Disordered" evidence="3">
    <location>
        <begin position="549"/>
        <end position="672"/>
    </location>
</feature>
<feature type="region of interest" description="Disordered" evidence="3">
    <location>
        <begin position="115"/>
        <end position="164"/>
    </location>
</feature>
<dbReference type="SMART" id="SM00501">
    <property type="entry name" value="BRIGHT"/>
    <property type="match status" value="1"/>
</dbReference>
<dbReference type="SUPFAM" id="SSF46774">
    <property type="entry name" value="ARID-like"/>
    <property type="match status" value="1"/>
</dbReference>
<proteinExistence type="predicted"/>
<dbReference type="SUPFAM" id="SSF51197">
    <property type="entry name" value="Clavaminate synthase-like"/>
    <property type="match status" value="1"/>
</dbReference>
<sequence>MASSSSVGGPACTSAETSEEAMRRFKFYAQRKFAQGMSSPSITSEEMAKTNDSSTATNSKAAPLSAEEVPEATHVLPVKRPNTEDFLTFLCFRRTSILPPSLDFFNTACTYETDSPSINDDKTSNHSTSRNPSISNCPTKQGPVAMTKKSLKSEKQSAKNTIERRKLAQKVKVKHLKTANVNIRLKKWMLKKDKKLKELKKSNAQQSKSKKKSNEAIQNKENAKANNWKQKKNQILVKQITKTKKGVHFNSSTKKKSLSLRKGLRSSGSLSSILENSAIKGKPLLMLRRNRSKIIKAEEKILHKKKCMRKDDISADSPPSKKSRLKETQPENTAVENAKVSSSHVSSRPSRKTKEAAALFMEMLGKEFRCPNQSKKKKDDDTMSVESFPELPSAKENEQIEKEIKEQAKKVLLTSKKPLKKISTSPSQKKKNGNLRSQKVETRSKTLHRNTLSVAKKKNLAIMKKQSKPLGSKNKGMVRTLSLRTKVISKAKKAGKKPAKSGLRQRTASLDDIVSDACKLEQNKSTSKPFKPLLTWHETFLKSVAETVKGGRRSTSRMSESADSVGAKQVHGSSEFRVEKQINEKTIEKTSKIFSKAKTPVGEEEKAVSTENKEKLKSSAQEAKKAKNISKVKETSQDSNDRSQLLVPDMKKVSEASKSKTKSKVEEKVSKTEIILNEPRKIGTRRSADSHTKGLKNCHITSKSVNLSVQSDKKKPVMNNPPTKSNDAAEKSKFVTRTQKIKDLKAEVALKPNEALKPVTRNHPLIISATTRATRLSNSATKLDDIHAGSVNPVKSKKSTDEIVKKRELRNSVDSDGPMKCKVVADKTHCSVNNQKSLPSTETSKLKENSVAGKKPISSITNKSNISALGQKSSTYSTVGKKPISKILEALESSEDPPVRKSKEENEESESSEKPFFRDPNNPANENTFQRPVKAPNKLIRKKVLKSKVCLKNKSLKKKLLENGIASAKNEANVLHGITSEPIAVVKSSRKNSKKKGTPKKRLSGIPNAALNQDTPKSVEICTLKSYDDLFNEMAANFSSCLPENPIPSLPNDKFPVDVDVDLDENVKGFEGKKLFSFDPILDYKLLASNINKENESKISVVTESNVLPQNSDKDFLHLSISSMKDKDCKKKIGISCSSGCDILEINANQTNAMKKDDNRENLKQDLTENKKLKIDVKNSREKCIIERGGVQDPVLNLNVFNQNESDDCNESNSTKDVSLKKDFSAAPNTSTTVTILHKSDLLDSNAVPKLKCNKNPAHLNDLKIQNLKNENELRDGTKEKISTFRFQSKTESKLNDQESAKENSVIKSQEISQSPTLNISLRSKKSLVKSGDHVLESGSTKKSTNSVFCNNDIAQSKSNNEPVSSLVPSTKRSTNIVGKFQKQSSSDSHVNMDEKCVEMNLNFSSGDSSTIINTSTSNKIEKSVNVSKGQPNESICDNKMQNSSTSKIFSKERNSNIAGKTLTRSLSSASSLLKMNSETISSKSTSEIISTEDNKKTGARVEKQSMNLKSSLSKVGAGGSENSSIPTASLKANNTTVIEKGLKTSADVSKEQLNQCVKVCVVDVLKGKGRISQAELKSVINQPIKKPGVTPEYPPSENLVIKKQASSNNSRTSEKCWKRLPEAVISIPKIAMDKNAWIAKHTVNPPTCKESEMNSDCLHLNEAIRNSSKPTRKSAKEPGSKVLLPSETINSSNCMANGDSTVFKPETETDKIYEFDNEVSIPKESYKDFVRTVKKSDGKKISDNMPPSEAESIIKNVEVPSSRAGSHLIIPVCVQKVLSKPTYRELKRPSHTLPAKEKEKKTRTDFSSKNQVYCDQESNHITTEGDGSLSSPVDFPASAKEKFSSAINDKRAEDKLNIKSIINTNQKKLILNVPKLPFNLKNVNMKCPPNAIHSAQNNDKPKTIQNINETSDIASSSFKIMTDRNHFSSLKSSTQSSENSNPIKNTDESTAVKIKSYKNDNPEIIHPNLKNRNTKGVLLAKRPFQSTVDESILNPGSPKSDALAKPAGELSQAMKGERKDITKSQMNALVSERTRKLIIESAVWNKKNKGKSFSAEKQTSEKESITNQELISSSKKDRAPSEFHSNAIKPGSLNSSKNESVIPKPQSSDIVKFKTLSSLSCISSGEPELPFPVTDESQSIKRNGSLSTSSRDSLEKSKVGQQTTAVQVKMEEEAVIECSSQTNLDDEGESGGQVFYIPLQQPSSDSSAIQGVAVKLDTEGPNKRVIMRAKLVTQPPSEFSVQTEAVSSVMPLQAVAPEKRKVRPLGASSVDKSAPVGTVLPTSRNVVTDENVEGVDQGTMSLADGKTDEHVITRSNKKLEPFSVQTLKTKCPTPTNTSSKKPTSAKSHSLKKEAEQNSSESASAKMKLSAKAVNDTKKKMERKMSTSSSSSSSSISSKSAKRLKEKNEVNSACGGKILEAPCFYPSEEELQDPLKYIESIMPQAEKFGICRIVPPSNFKPDCKVSDDMRFTANTQHIHRMMNRWGASSKELSAIRKQLAAENIPLKSPPCIGGIELDLPALYQKVQQLGGLATVVQCDYWHKVAEALKIPKSLHDRSTKLYDIYCKYLLPYDNLSEDERRKLFIAVEKEWKHHKFGENDFFDDLDKCILKGQTMALSQFYRIAKNLMALYFGGASVENESGPDPKDVEKAYWELVSAGKSHVNVYAASIDSGPQGFGFPTSSSKNCAFSKHPCNLKVLTHNIRSVLRSLGPITDLTIPTLHVGMLFSTLCWFRDPHGLPWIEYLHTGASKIWYGIPAESNSNFRRTLSRLLPSNKRSDQPVWLPSDSIMIPPNILLENGVSVCRTVQQPGQFVVVFPRSFTSSISTGYLLSESVFFALPSWLNFASEVFEDLKRSCEPSVFSFERLLHCIVTDTRSSVDLLIQVSPLVNEMRDREVALRAQLDCLGLHTSDRLKFSGTTEDTYECEICCSNLFISHVFNTQNEEVYCLSHAAELLLKKKQLLKHLKLFYRHSEQEMDELVKKLLARIEEKNVKKLSKK</sequence>
<feature type="compositionally biased region" description="Polar residues" evidence="3">
    <location>
        <begin position="1930"/>
        <end position="1945"/>
    </location>
</feature>
<dbReference type="SMART" id="SM00545">
    <property type="entry name" value="JmjN"/>
    <property type="match status" value="1"/>
</dbReference>
<feature type="compositionally biased region" description="Low complexity" evidence="3">
    <location>
        <begin position="2329"/>
        <end position="2348"/>
    </location>
</feature>
<feature type="region of interest" description="Disordered" evidence="3">
    <location>
        <begin position="1930"/>
        <end position="1952"/>
    </location>
</feature>
<dbReference type="PROSITE" id="PS51184">
    <property type="entry name" value="JMJC"/>
    <property type="match status" value="1"/>
</dbReference>
<dbReference type="SMART" id="SM01014">
    <property type="entry name" value="ARID"/>
    <property type="match status" value="1"/>
</dbReference>
<feature type="domain" description="JmjC" evidence="6">
    <location>
        <begin position="2688"/>
        <end position="2854"/>
    </location>
</feature>
<feature type="compositionally biased region" description="Polar residues" evidence="3">
    <location>
        <begin position="36"/>
        <end position="60"/>
    </location>
</feature>
<dbReference type="Pfam" id="PF02928">
    <property type="entry name" value="zf-C5HC2"/>
    <property type="match status" value="1"/>
</dbReference>
<feature type="domain" description="ARID" evidence="4">
    <location>
        <begin position="2485"/>
        <end position="2577"/>
    </location>
</feature>
<evidence type="ECO:0000259" key="6">
    <source>
        <dbReference type="PROSITE" id="PS51184"/>
    </source>
</evidence>
<dbReference type="EMBL" id="OU963864">
    <property type="protein sequence ID" value="CAH0386519.1"/>
    <property type="molecule type" value="Genomic_DNA"/>
</dbReference>
<feature type="region of interest" description="Disordered" evidence="3">
    <location>
        <begin position="2050"/>
        <end position="2108"/>
    </location>
</feature>
<feature type="compositionally biased region" description="Polar residues" evidence="3">
    <location>
        <begin position="2136"/>
        <end position="2152"/>
    </location>
</feature>
<feature type="region of interest" description="Disordered" evidence="3">
    <location>
        <begin position="306"/>
        <end position="354"/>
    </location>
</feature>
<organism evidence="7 8">
    <name type="scientific">Bemisia tabaci</name>
    <name type="common">Sweetpotato whitefly</name>
    <name type="synonym">Aleurodes tabaci</name>
    <dbReference type="NCBI Taxonomy" id="7038"/>
    <lineage>
        <taxon>Eukaryota</taxon>
        <taxon>Metazoa</taxon>
        <taxon>Ecdysozoa</taxon>
        <taxon>Arthropoda</taxon>
        <taxon>Hexapoda</taxon>
        <taxon>Insecta</taxon>
        <taxon>Pterygota</taxon>
        <taxon>Neoptera</taxon>
        <taxon>Paraneoptera</taxon>
        <taxon>Hemiptera</taxon>
        <taxon>Sternorrhyncha</taxon>
        <taxon>Aleyrodoidea</taxon>
        <taxon>Aleyrodidae</taxon>
        <taxon>Aleyrodinae</taxon>
        <taxon>Bemisia</taxon>
    </lineage>
</organism>
<dbReference type="PANTHER" id="PTHR10694:SF113">
    <property type="entry name" value="PROTEIN JUMONJI"/>
    <property type="match status" value="1"/>
</dbReference>
<keyword evidence="8" id="KW-1185">Reference proteome</keyword>
<feature type="compositionally biased region" description="Polar residues" evidence="3">
    <location>
        <begin position="125"/>
        <end position="139"/>
    </location>
</feature>
<dbReference type="Proteomes" id="UP001152759">
    <property type="component" value="Chromosome 3"/>
</dbReference>
<evidence type="ECO:0000256" key="2">
    <source>
        <dbReference type="ARBA" id="ARBA00023242"/>
    </source>
</evidence>
<name>A0A9P0F2S7_BEMTA</name>
<feature type="region of interest" description="Disordered" evidence="3">
    <location>
        <begin position="1352"/>
        <end position="1371"/>
    </location>
</feature>
<feature type="compositionally biased region" description="Basic and acidic residues" evidence="3">
    <location>
        <begin position="601"/>
        <end position="641"/>
    </location>
</feature>
<dbReference type="GO" id="GO:0006338">
    <property type="term" value="P:chromatin remodeling"/>
    <property type="evidence" value="ECO:0007669"/>
    <property type="project" value="TreeGrafter"/>
</dbReference>